<dbReference type="NCBIfam" id="TIGR01455">
    <property type="entry name" value="glmM"/>
    <property type="match status" value="1"/>
</dbReference>
<gene>
    <name evidence="9 16" type="primary">glmM</name>
    <name evidence="16" type="ORF">HLPR_05300</name>
</gene>
<dbReference type="CDD" id="cd05802">
    <property type="entry name" value="GlmM"/>
    <property type="match status" value="1"/>
</dbReference>
<feature type="modified residue" description="Phosphoserine" evidence="9">
    <location>
        <position position="100"/>
    </location>
</feature>
<evidence type="ECO:0000259" key="14">
    <source>
        <dbReference type="Pfam" id="PF02879"/>
    </source>
</evidence>
<dbReference type="InterPro" id="IPR005846">
    <property type="entry name" value="A-D-PHexomutase_a/b/a-III"/>
</dbReference>
<comment type="similarity">
    <text evidence="1 9 10">Belongs to the phosphohexose mutase family.</text>
</comment>
<accession>A0AAU9EJR7</accession>
<feature type="binding site" evidence="9">
    <location>
        <position position="242"/>
    </location>
    <ligand>
        <name>Mg(2+)</name>
        <dbReference type="ChEBI" id="CHEBI:18420"/>
    </ligand>
</feature>
<dbReference type="Gene3D" id="3.30.310.50">
    <property type="entry name" value="Alpha-D-phosphohexomutase, C-terminal domain"/>
    <property type="match status" value="1"/>
</dbReference>
<feature type="binding site" evidence="9">
    <location>
        <position position="240"/>
    </location>
    <ligand>
        <name>Mg(2+)</name>
        <dbReference type="ChEBI" id="CHEBI:18420"/>
    </ligand>
</feature>
<dbReference type="Gene3D" id="3.40.120.10">
    <property type="entry name" value="Alpha-D-Glucose-1,6-Bisphosphate, subunit A, domain 3"/>
    <property type="match status" value="3"/>
</dbReference>
<feature type="domain" description="Alpha-D-phosphohexomutase alpha/beta/alpha" evidence="14">
    <location>
        <begin position="160"/>
        <end position="253"/>
    </location>
</feature>
<evidence type="ECO:0000256" key="1">
    <source>
        <dbReference type="ARBA" id="ARBA00010231"/>
    </source>
</evidence>
<evidence type="ECO:0000259" key="13">
    <source>
        <dbReference type="Pfam" id="PF02878"/>
    </source>
</evidence>
<dbReference type="PRINTS" id="PR00509">
    <property type="entry name" value="PGMPMM"/>
</dbReference>
<dbReference type="InterPro" id="IPR005841">
    <property type="entry name" value="Alpha-D-phosphohexomutase_SF"/>
</dbReference>
<keyword evidence="5 9" id="KW-0413">Isomerase</keyword>
<evidence type="ECO:0000256" key="8">
    <source>
        <dbReference type="ARBA" id="ARBA00068193"/>
    </source>
</evidence>
<dbReference type="GO" id="GO:0005975">
    <property type="term" value="P:carbohydrate metabolic process"/>
    <property type="evidence" value="ECO:0007669"/>
    <property type="project" value="InterPro"/>
</dbReference>
<feature type="domain" description="Alpha-D-phosphohexomutase C-terminal" evidence="12">
    <location>
        <begin position="373"/>
        <end position="441"/>
    </location>
</feature>
<evidence type="ECO:0000313" key="16">
    <source>
        <dbReference type="EMBL" id="BEP28199.1"/>
    </source>
</evidence>
<feature type="domain" description="Alpha-D-phosphohexomutase alpha/beta/alpha" evidence="15">
    <location>
        <begin position="257"/>
        <end position="367"/>
    </location>
</feature>
<dbReference type="PROSITE" id="PS00710">
    <property type="entry name" value="PGM_PMM"/>
    <property type="match status" value="1"/>
</dbReference>
<comment type="cofactor">
    <cofactor evidence="9">
        <name>Mg(2+)</name>
        <dbReference type="ChEBI" id="CHEBI:18420"/>
    </cofactor>
    <text evidence="9">Binds 1 Mg(2+) ion per subunit.</text>
</comment>
<dbReference type="Proteomes" id="UP001321786">
    <property type="component" value="Chromosome"/>
</dbReference>
<dbReference type="InterPro" id="IPR006352">
    <property type="entry name" value="GlmM_bact"/>
</dbReference>
<dbReference type="InterPro" id="IPR005844">
    <property type="entry name" value="A-D-PHexomutase_a/b/a-I"/>
</dbReference>
<dbReference type="FunFam" id="3.40.120.10:FF:000001">
    <property type="entry name" value="Phosphoglucosamine mutase"/>
    <property type="match status" value="1"/>
</dbReference>
<dbReference type="GO" id="GO:0006048">
    <property type="term" value="P:UDP-N-acetylglucosamine biosynthetic process"/>
    <property type="evidence" value="ECO:0007669"/>
    <property type="project" value="TreeGrafter"/>
</dbReference>
<dbReference type="InterPro" id="IPR016055">
    <property type="entry name" value="A-D-PHexomutase_a/b/a-I/II/III"/>
</dbReference>
<dbReference type="InterPro" id="IPR005843">
    <property type="entry name" value="A-D-PHexomutase_C"/>
</dbReference>
<dbReference type="InterPro" id="IPR005845">
    <property type="entry name" value="A-D-PHexomutase_a/b/a-II"/>
</dbReference>
<evidence type="ECO:0000256" key="3">
    <source>
        <dbReference type="ARBA" id="ARBA00022723"/>
    </source>
</evidence>
<dbReference type="PANTHER" id="PTHR42946:SF1">
    <property type="entry name" value="PHOSPHOGLUCOMUTASE (ALPHA-D-GLUCOSE-1,6-BISPHOSPHATE-DEPENDENT)"/>
    <property type="match status" value="1"/>
</dbReference>
<comment type="catalytic activity">
    <reaction evidence="6 9 11">
        <text>alpha-D-glucosamine 1-phosphate = D-glucosamine 6-phosphate</text>
        <dbReference type="Rhea" id="RHEA:23424"/>
        <dbReference type="ChEBI" id="CHEBI:58516"/>
        <dbReference type="ChEBI" id="CHEBI:58725"/>
        <dbReference type="EC" id="5.4.2.10"/>
    </reaction>
</comment>
<dbReference type="GO" id="GO:0009252">
    <property type="term" value="P:peptidoglycan biosynthetic process"/>
    <property type="evidence" value="ECO:0007669"/>
    <property type="project" value="TreeGrafter"/>
</dbReference>
<dbReference type="GO" id="GO:0004615">
    <property type="term" value="F:phosphomannomutase activity"/>
    <property type="evidence" value="ECO:0007669"/>
    <property type="project" value="TreeGrafter"/>
</dbReference>
<dbReference type="Pfam" id="PF02880">
    <property type="entry name" value="PGM_PMM_III"/>
    <property type="match status" value="1"/>
</dbReference>
<keyword evidence="4 9" id="KW-0460">Magnesium</keyword>
<keyword evidence="17" id="KW-1185">Reference proteome</keyword>
<evidence type="ECO:0000313" key="17">
    <source>
        <dbReference type="Proteomes" id="UP001321786"/>
    </source>
</evidence>
<dbReference type="KEGG" id="hprf:HLPR_05300"/>
<reference evidence="16 17" key="1">
    <citation type="submission" date="2023-08" db="EMBL/GenBank/DDBJ databases">
        <title>Helicovermis profunda gen. nov., sp. nov., a novel mesophilic, fermentative bacterium within the Bacillota from a deep-sea hydrothermal vent chimney.</title>
        <authorList>
            <person name="Miyazaki U."/>
            <person name="Mizutani D."/>
            <person name="Hashimoto Y."/>
            <person name="Tame A."/>
            <person name="Sawayama S."/>
            <person name="Miyazaki J."/>
            <person name="Takai K."/>
            <person name="Nakagawa S."/>
        </authorList>
    </citation>
    <scope>NUCLEOTIDE SEQUENCE [LARGE SCALE GENOMIC DNA]</scope>
    <source>
        <strain evidence="16 17">S502</strain>
    </source>
</reference>
<dbReference type="FunFam" id="3.30.310.50:FF:000001">
    <property type="entry name" value="Phosphoglucosamine mutase"/>
    <property type="match status" value="1"/>
</dbReference>
<evidence type="ECO:0000256" key="6">
    <source>
        <dbReference type="ARBA" id="ARBA00050364"/>
    </source>
</evidence>
<dbReference type="GO" id="GO:0008966">
    <property type="term" value="F:phosphoglucosamine mutase activity"/>
    <property type="evidence" value="ECO:0007669"/>
    <property type="project" value="UniProtKB-UniRule"/>
</dbReference>
<comment type="PTM">
    <text evidence="9">Activated by phosphorylation.</text>
</comment>
<dbReference type="HAMAP" id="MF_01554_B">
    <property type="entry name" value="GlmM_B"/>
    <property type="match status" value="1"/>
</dbReference>
<dbReference type="PANTHER" id="PTHR42946">
    <property type="entry name" value="PHOSPHOHEXOSE MUTASE"/>
    <property type="match status" value="1"/>
</dbReference>
<feature type="binding site" description="via phosphate group" evidence="9">
    <location>
        <position position="100"/>
    </location>
    <ligand>
        <name>Mg(2+)</name>
        <dbReference type="ChEBI" id="CHEBI:18420"/>
    </ligand>
</feature>
<evidence type="ECO:0000256" key="4">
    <source>
        <dbReference type="ARBA" id="ARBA00022842"/>
    </source>
</evidence>
<dbReference type="EC" id="5.4.2.10" evidence="7 9"/>
<evidence type="ECO:0000256" key="7">
    <source>
        <dbReference type="ARBA" id="ARBA00066330"/>
    </source>
</evidence>
<evidence type="ECO:0000259" key="12">
    <source>
        <dbReference type="Pfam" id="PF00408"/>
    </source>
</evidence>
<dbReference type="Pfam" id="PF00408">
    <property type="entry name" value="PGM_PMM_IV"/>
    <property type="match status" value="1"/>
</dbReference>
<dbReference type="Pfam" id="PF02878">
    <property type="entry name" value="PGM_PMM_I"/>
    <property type="match status" value="1"/>
</dbReference>
<dbReference type="RefSeq" id="WP_338536531.1">
    <property type="nucleotide sequence ID" value="NZ_AP028654.1"/>
</dbReference>
<comment type="function">
    <text evidence="9 11">Catalyzes the conversion of glucosamine-6-phosphate to glucosamine-1-phosphate.</text>
</comment>
<proteinExistence type="inferred from homology"/>
<dbReference type="EMBL" id="AP028654">
    <property type="protein sequence ID" value="BEP28199.1"/>
    <property type="molecule type" value="Genomic_DNA"/>
</dbReference>
<dbReference type="SUPFAM" id="SSF53738">
    <property type="entry name" value="Phosphoglucomutase, first 3 domains"/>
    <property type="match status" value="3"/>
</dbReference>
<keyword evidence="2 9" id="KW-0597">Phosphoprotein</keyword>
<dbReference type="InterPro" id="IPR036900">
    <property type="entry name" value="A-D-PHexomutase_C_sf"/>
</dbReference>
<evidence type="ECO:0000259" key="15">
    <source>
        <dbReference type="Pfam" id="PF02880"/>
    </source>
</evidence>
<evidence type="ECO:0000256" key="5">
    <source>
        <dbReference type="ARBA" id="ARBA00023235"/>
    </source>
</evidence>
<dbReference type="Pfam" id="PF02879">
    <property type="entry name" value="PGM_PMM_II"/>
    <property type="match status" value="1"/>
</dbReference>
<dbReference type="SUPFAM" id="SSF55957">
    <property type="entry name" value="Phosphoglucomutase, C-terminal domain"/>
    <property type="match status" value="1"/>
</dbReference>
<dbReference type="GO" id="GO:0005829">
    <property type="term" value="C:cytosol"/>
    <property type="evidence" value="ECO:0007669"/>
    <property type="project" value="TreeGrafter"/>
</dbReference>
<feature type="active site" description="Phosphoserine intermediate" evidence="9">
    <location>
        <position position="100"/>
    </location>
</feature>
<dbReference type="AlphaFoldDB" id="A0AAU9EJR7"/>
<evidence type="ECO:0000256" key="10">
    <source>
        <dbReference type="RuleBase" id="RU004326"/>
    </source>
</evidence>
<feature type="domain" description="Alpha-D-phosphohexomutase alpha/beta/alpha" evidence="13">
    <location>
        <begin position="3"/>
        <end position="135"/>
    </location>
</feature>
<dbReference type="FunFam" id="3.40.120.10:FF:000002">
    <property type="entry name" value="Phosphoglucosamine mutase"/>
    <property type="match status" value="1"/>
</dbReference>
<organism evidence="16 17">
    <name type="scientific">Helicovermis profundi</name>
    <dbReference type="NCBI Taxonomy" id="3065157"/>
    <lineage>
        <taxon>Bacteria</taxon>
        <taxon>Bacillati</taxon>
        <taxon>Bacillota</taxon>
        <taxon>Clostridia</taxon>
        <taxon>Helicovermis</taxon>
    </lineage>
</organism>
<dbReference type="GO" id="GO:0000287">
    <property type="term" value="F:magnesium ion binding"/>
    <property type="evidence" value="ECO:0007669"/>
    <property type="project" value="UniProtKB-UniRule"/>
</dbReference>
<feature type="binding site" evidence="9">
    <location>
        <position position="244"/>
    </location>
    <ligand>
        <name>Mg(2+)</name>
        <dbReference type="ChEBI" id="CHEBI:18420"/>
    </ligand>
</feature>
<sequence length="448" mass="49468">MGKLFGTDGVRGIANEELTNELAYKLGRFGAHVLSKGDKKAKILVGKDTRVSGDMLESALISGVLSAGCDVIKVGVLPTPAIAYLVRHFDLNAGVMISASHNPLEYNGIKFFNKKGFKLRDEIEEEIEDYILNEKDIDHIPTGEELGRKTQIYHGMDIYSKFVKSTTNMDFKGLRVAVDCANGAASEVAYKTLREMGATLNIINNAPDGFNINKNCGSTHMAVISNYTREVGADIGISFDGDADRLLAVDENGVLIDGDKIMAICGLYLKNKGKLRNNTIVTTVMSNIGFDIACKENGMKNVKTQVGDRYVLKEMVDKGYDLGGEQSGHIIFLEHNTTGDGLLTAIQLLSVLKKRGKKMSELSKMMKIYPQVLKNAKVSNKTKFDYDKDEIILKSIKKVEDKFSGEGRVLIRPSGTEPLVRVMIEGENYLELETYADELVEIIEERLK</sequence>
<keyword evidence="3 9" id="KW-0479">Metal-binding</keyword>
<evidence type="ECO:0000256" key="11">
    <source>
        <dbReference type="RuleBase" id="RU004327"/>
    </source>
</evidence>
<dbReference type="InterPro" id="IPR050060">
    <property type="entry name" value="Phosphoglucosamine_mutase"/>
</dbReference>
<evidence type="ECO:0000256" key="9">
    <source>
        <dbReference type="HAMAP-Rule" id="MF_01554"/>
    </source>
</evidence>
<name>A0AAU9EJR7_9FIRM</name>
<evidence type="ECO:0000256" key="2">
    <source>
        <dbReference type="ARBA" id="ARBA00022553"/>
    </source>
</evidence>
<dbReference type="InterPro" id="IPR016066">
    <property type="entry name" value="A-D-PHexomutase_CS"/>
</dbReference>
<protein>
    <recommendedName>
        <fullName evidence="8 9">Phosphoglucosamine mutase</fullName>
        <ecNumber evidence="7 9">5.4.2.10</ecNumber>
    </recommendedName>
</protein>